<gene>
    <name evidence="2" type="ORF">PROQFM164_S01g001548</name>
</gene>
<feature type="region of interest" description="Disordered" evidence="1">
    <location>
        <begin position="144"/>
        <end position="181"/>
    </location>
</feature>
<feature type="compositionally biased region" description="Polar residues" evidence="1">
    <location>
        <begin position="554"/>
        <end position="565"/>
    </location>
</feature>
<organism evidence="2 3">
    <name type="scientific">Penicillium roqueforti (strain FM164)</name>
    <dbReference type="NCBI Taxonomy" id="1365484"/>
    <lineage>
        <taxon>Eukaryota</taxon>
        <taxon>Fungi</taxon>
        <taxon>Dikarya</taxon>
        <taxon>Ascomycota</taxon>
        <taxon>Pezizomycotina</taxon>
        <taxon>Eurotiomycetes</taxon>
        <taxon>Eurotiomycetidae</taxon>
        <taxon>Eurotiales</taxon>
        <taxon>Aspergillaceae</taxon>
        <taxon>Penicillium</taxon>
    </lineage>
</organism>
<name>W6QDS8_PENRF</name>
<protein>
    <submittedName>
        <fullName evidence="2">Genomic scaffold, ProqFM164S01</fullName>
    </submittedName>
</protein>
<dbReference type="OMA" id="FAFPGIY"/>
<feature type="region of interest" description="Disordered" evidence="1">
    <location>
        <begin position="295"/>
        <end position="318"/>
    </location>
</feature>
<sequence length="612" mass="68566">MSLVNQETSSGTVRRRLYSLSSVFRPQATKRASISDAVQEEPTCLEKIHYPVFDPLDPRHNPEIPTVLCHSNEQQSSSSGSRSPMAWVQFLSKRTLHKARSGLLALKSGFSHHPSDRPSEEEPQERSFVSPVALRREIQLERQRHAMSSGGYTSDTQEDPNFGAQLSRMDLPPSSPSSNDEMEPLVRVQSVYPMPAPNRYEYSSRPVSNVRVNSTSTLANGRDLDFQFAGNEELEANMNFEDHSNHTIPSTETYLIQQTWGVAISTDEGIETSTKELADPQSVPGEQQATNLQQQNIGHASSDTQNSDDQPISVPISRQSSAEVRFAFPGIYHEALNEWARQHGSPNLSRHSLDLIEYSPNPSHHSSSPIQHSLSPHSHNLTQHNLRLYEQEEIPCAPQEPFDRIVLQEDTHSGLPPYPGYDEGHIPLVFSQSPITHSEEMQPFSYPNPLNCIPNLNSEEIWSSTSERATTQWSSGEDYSSRYTPADTTSRDITSTEMTSMESTTTDTWSPWSPMDSEVLFPSPVEDGDEYFLVDGKSSQYPDGGNEPVKSTRHTTSNCDTTRPQGPTELIPPGIMSLRLMSNGITDAELEFVEEDTDDEFYPGIVQPRQFW</sequence>
<proteinExistence type="predicted"/>
<evidence type="ECO:0000313" key="3">
    <source>
        <dbReference type="Proteomes" id="UP000030686"/>
    </source>
</evidence>
<evidence type="ECO:0000313" key="2">
    <source>
        <dbReference type="EMBL" id="CDM27737.1"/>
    </source>
</evidence>
<feature type="region of interest" description="Disordered" evidence="1">
    <location>
        <begin position="358"/>
        <end position="378"/>
    </location>
</feature>
<feature type="region of interest" description="Disordered" evidence="1">
    <location>
        <begin position="538"/>
        <end position="570"/>
    </location>
</feature>
<feature type="region of interest" description="Disordered" evidence="1">
    <location>
        <begin position="467"/>
        <end position="489"/>
    </location>
</feature>
<evidence type="ECO:0000256" key="1">
    <source>
        <dbReference type="SAM" id="MobiDB-lite"/>
    </source>
</evidence>
<feature type="compositionally biased region" description="Low complexity" evidence="1">
    <location>
        <begin position="359"/>
        <end position="378"/>
    </location>
</feature>
<dbReference type="AlphaFoldDB" id="W6QDS8"/>
<keyword evidence="3" id="KW-1185">Reference proteome</keyword>
<dbReference type="OrthoDB" id="4185962at2759"/>
<dbReference type="Proteomes" id="UP000030686">
    <property type="component" value="Unassembled WGS sequence"/>
</dbReference>
<accession>W6QDS8</accession>
<feature type="region of interest" description="Disordered" evidence="1">
    <location>
        <begin position="108"/>
        <end position="132"/>
    </location>
</feature>
<reference evidence="2" key="1">
    <citation type="journal article" date="2014" name="Nat. Commun.">
        <title>Multiple recent horizontal transfers of a large genomic region in cheese making fungi.</title>
        <authorList>
            <person name="Cheeseman K."/>
            <person name="Ropars J."/>
            <person name="Renault P."/>
            <person name="Dupont J."/>
            <person name="Gouzy J."/>
            <person name="Branca A."/>
            <person name="Abraham A.L."/>
            <person name="Ceppi M."/>
            <person name="Conseiller E."/>
            <person name="Debuchy R."/>
            <person name="Malagnac F."/>
            <person name="Goarin A."/>
            <person name="Silar P."/>
            <person name="Lacoste S."/>
            <person name="Sallet E."/>
            <person name="Bensimon A."/>
            <person name="Giraud T."/>
            <person name="Brygoo Y."/>
        </authorList>
    </citation>
    <scope>NUCLEOTIDE SEQUENCE [LARGE SCALE GENOMIC DNA]</scope>
    <source>
        <strain evidence="2">FM164</strain>
    </source>
</reference>
<dbReference type="EMBL" id="HG792015">
    <property type="protein sequence ID" value="CDM27737.1"/>
    <property type="molecule type" value="Genomic_DNA"/>
</dbReference>